<dbReference type="Pfam" id="PF01740">
    <property type="entry name" value="STAS"/>
    <property type="match status" value="1"/>
</dbReference>
<dbReference type="InterPro" id="IPR036513">
    <property type="entry name" value="STAS_dom_sf"/>
</dbReference>
<dbReference type="Proteomes" id="UP000194841">
    <property type="component" value="Unassembled WGS sequence"/>
</dbReference>
<name>A0A244CPL8_PSEDV</name>
<reference evidence="2 3" key="1">
    <citation type="submission" date="2017-02" db="EMBL/GenBank/DDBJ databases">
        <title>Pseudoalteromonas ulvae TC14 Genome.</title>
        <authorList>
            <person name="Molmeret M."/>
        </authorList>
    </citation>
    <scope>NUCLEOTIDE SEQUENCE [LARGE SCALE GENOMIC DNA]</scope>
    <source>
        <strain evidence="2">TC14</strain>
    </source>
</reference>
<protein>
    <submittedName>
        <fullName evidence="2">Anti-sigma B factor antagonist</fullName>
    </submittedName>
</protein>
<evidence type="ECO:0000259" key="1">
    <source>
        <dbReference type="PROSITE" id="PS50801"/>
    </source>
</evidence>
<comment type="caution">
    <text evidence="2">The sequence shown here is derived from an EMBL/GenBank/DDBJ whole genome shotgun (WGS) entry which is preliminary data.</text>
</comment>
<dbReference type="CDD" id="cd07043">
    <property type="entry name" value="STAS_anti-anti-sigma_factors"/>
    <property type="match status" value="1"/>
</dbReference>
<sequence length="97" mass="10933">MTQLNLELKASGEFVVSGELSAETVANFTFMQKFPDISSNCIIFDLSDVSRVDTAGLAWLIHTLSELQQQNINLSLHHVPEQLQRLMQLVQVSQLFE</sequence>
<dbReference type="RefSeq" id="WP_086744133.1">
    <property type="nucleotide sequence ID" value="NZ_MWPV01000003.1"/>
</dbReference>
<keyword evidence="3" id="KW-1185">Reference proteome</keyword>
<dbReference type="PANTHER" id="PTHR35849:SF1">
    <property type="entry name" value="INTERMEMBRANE PHOSPHOLIPID TRANSPORT SYSTEM BINDING PROTEIN MLAB"/>
    <property type="match status" value="1"/>
</dbReference>
<organism evidence="2 3">
    <name type="scientific">Pseudoalteromonas ulvae</name>
    <dbReference type="NCBI Taxonomy" id="107327"/>
    <lineage>
        <taxon>Bacteria</taxon>
        <taxon>Pseudomonadati</taxon>
        <taxon>Pseudomonadota</taxon>
        <taxon>Gammaproteobacteria</taxon>
        <taxon>Alteromonadales</taxon>
        <taxon>Pseudoalteromonadaceae</taxon>
        <taxon>Pseudoalteromonas</taxon>
    </lineage>
</organism>
<evidence type="ECO:0000313" key="2">
    <source>
        <dbReference type="EMBL" id="OUL57550.1"/>
    </source>
</evidence>
<dbReference type="InterPro" id="IPR002645">
    <property type="entry name" value="STAS_dom"/>
</dbReference>
<proteinExistence type="predicted"/>
<dbReference type="InterPro" id="IPR052746">
    <property type="entry name" value="MlaB_ABC_Transporter"/>
</dbReference>
<dbReference type="OrthoDB" id="5900662at2"/>
<dbReference type="EMBL" id="MWPV01000003">
    <property type="protein sequence ID" value="OUL57550.1"/>
    <property type="molecule type" value="Genomic_DNA"/>
</dbReference>
<evidence type="ECO:0000313" key="3">
    <source>
        <dbReference type="Proteomes" id="UP000194841"/>
    </source>
</evidence>
<dbReference type="PANTHER" id="PTHR35849">
    <property type="entry name" value="BLR2341 PROTEIN"/>
    <property type="match status" value="1"/>
</dbReference>
<dbReference type="AlphaFoldDB" id="A0A244CPL8"/>
<dbReference type="Gene3D" id="3.30.750.24">
    <property type="entry name" value="STAS domain"/>
    <property type="match status" value="1"/>
</dbReference>
<dbReference type="SUPFAM" id="SSF52091">
    <property type="entry name" value="SpoIIaa-like"/>
    <property type="match status" value="1"/>
</dbReference>
<feature type="domain" description="STAS" evidence="1">
    <location>
        <begin position="42"/>
        <end position="97"/>
    </location>
</feature>
<dbReference type="PROSITE" id="PS50801">
    <property type="entry name" value="STAS"/>
    <property type="match status" value="1"/>
</dbReference>
<accession>A0A244CPL8</accession>
<gene>
    <name evidence="2" type="ORF">B1199_10800</name>
</gene>